<organism evidence="1 2">
    <name type="scientific">Oesophagostomum dentatum</name>
    <name type="common">Nodular worm</name>
    <dbReference type="NCBI Taxonomy" id="61180"/>
    <lineage>
        <taxon>Eukaryota</taxon>
        <taxon>Metazoa</taxon>
        <taxon>Ecdysozoa</taxon>
        <taxon>Nematoda</taxon>
        <taxon>Chromadorea</taxon>
        <taxon>Rhabditida</taxon>
        <taxon>Rhabditina</taxon>
        <taxon>Rhabditomorpha</taxon>
        <taxon>Strongyloidea</taxon>
        <taxon>Strongylidae</taxon>
        <taxon>Oesophagostomum</taxon>
    </lineage>
</organism>
<keyword evidence="2" id="KW-1185">Reference proteome</keyword>
<dbReference type="Proteomes" id="UP000053660">
    <property type="component" value="Unassembled WGS sequence"/>
</dbReference>
<dbReference type="EMBL" id="KN549543">
    <property type="protein sequence ID" value="KHJ96992.1"/>
    <property type="molecule type" value="Genomic_DNA"/>
</dbReference>
<sequence>MFFNVPDVCAQSPPMCAALRRGARVEAPRRIGALDPAHAAQRADRLRLHVARGPIVDVCLQEVNGKKTMSRNRSLDDVN</sequence>
<gene>
    <name evidence="1" type="ORF">OESDEN_03035</name>
</gene>
<evidence type="ECO:0000313" key="1">
    <source>
        <dbReference type="EMBL" id="KHJ96992.1"/>
    </source>
</evidence>
<name>A0A0B1TMD5_OESDE</name>
<reference evidence="1 2" key="1">
    <citation type="submission" date="2014-03" db="EMBL/GenBank/DDBJ databases">
        <title>Draft genome of the hookworm Oesophagostomum dentatum.</title>
        <authorList>
            <person name="Mitreva M."/>
        </authorList>
    </citation>
    <scope>NUCLEOTIDE SEQUENCE [LARGE SCALE GENOMIC DNA]</scope>
    <source>
        <strain evidence="1 2">OD-Hann</strain>
    </source>
</reference>
<protein>
    <submittedName>
        <fullName evidence="1">Uncharacterized protein</fullName>
    </submittedName>
</protein>
<dbReference type="AlphaFoldDB" id="A0A0B1TMD5"/>
<accession>A0A0B1TMD5</accession>
<proteinExistence type="predicted"/>
<evidence type="ECO:0000313" key="2">
    <source>
        <dbReference type="Proteomes" id="UP000053660"/>
    </source>
</evidence>